<dbReference type="SUPFAM" id="SSF101967">
    <property type="entry name" value="Adhesin YadA, collagen-binding domain"/>
    <property type="match status" value="2"/>
</dbReference>
<dbReference type="InterPro" id="IPR017500">
    <property type="entry name" value="Phage_infect_YhgE_N"/>
</dbReference>
<organism evidence="7 8">
    <name type="scientific">Streptococcus suis</name>
    <dbReference type="NCBI Taxonomy" id="1307"/>
    <lineage>
        <taxon>Bacteria</taxon>
        <taxon>Bacillati</taxon>
        <taxon>Bacillota</taxon>
        <taxon>Bacilli</taxon>
        <taxon>Lactobacillales</taxon>
        <taxon>Streptococcaceae</taxon>
        <taxon>Streptococcus</taxon>
    </lineage>
</organism>
<dbReference type="InterPro" id="IPR051328">
    <property type="entry name" value="T7SS_ABC-Transporter"/>
</dbReference>
<feature type="transmembrane region" description="Helical" evidence="5">
    <location>
        <begin position="711"/>
        <end position="733"/>
    </location>
</feature>
<keyword evidence="4 5" id="KW-0472">Membrane</keyword>
<dbReference type="PANTHER" id="PTHR43077">
    <property type="entry name" value="TRANSPORT PERMEASE YVFS-RELATED"/>
    <property type="match status" value="1"/>
</dbReference>
<feature type="transmembrane region" description="Helical" evidence="5">
    <location>
        <begin position="641"/>
        <end position="661"/>
    </location>
</feature>
<dbReference type="NCBIfam" id="TIGR03057">
    <property type="entry name" value="xxxLxxG_by_4"/>
    <property type="match status" value="4"/>
</dbReference>
<sequence length="819" mass="85225">MLQKVKNIFKKPMTLVTIIGIACVPALYNISFLTSMWDPYGRLDQLPVAVVNQDQSASFQDKTLTIGDDMVDNMKESKSLDFHFVSEKDAEKGLEEGDYYMVITLPEDLSEKASSLLTNQPEPLTISYQTSKGHSFVASKMGESAMEKLKTSVSETITKTYTTAVFDSMREIQIGMVEAADGSQQLTNGASQLETGSQTLSSGLSTLSSSGQSLVTGANQLATGLVSYTDGVNQAATGSQTLSSGLTTYTNGVASLASGAEQLNANSSQLIAGVGQLQSGASQVEQLVTGANQLQAGLEQLASSTSLSSEQSSQIQALLTGLPQLQAAINQLNDSLSSIGGLAVDTSTLSSLLTEMGAQAQGLLTAAQADKTASIEALQATATYQNLTADQQAELVGALQNSPSTTMTAAQTILGQLSQLSQALSSLQSLSGMATQMSQLQSAVGQINTAANQALPGATTAIENLSSGLSQVNTALNQQVLPGTQALTSGVSQLQTQLSSGASQLMSGVTAYTAGVAQLAAGGAQLVANNSSIQSGGGQLTSGLATLAANSNQLVSGSGQLASGSQQLIAGADQLASGGQTLTSGISSLRTGSETLTNSLSSASQQLSVVSVEDKNAQAVSQPVTLEHSDQDDVKTNGVGMAPYMVSVALMVAALSANVIFVKHIYNRSYKNRWDWAKGKLLLNGTIASLAAVILYGVLRLIGIEPAHPMATLGLILLASWTFMALVTALVGWNNRFGSFASLILLLLQLGSSAGTYPIELSPRFFQVIQPYLPMTYSVSGLRQTISMVGNSSHQVWMLSLFLIGFMGLGLLIYRPTEE</sequence>
<dbReference type="NCBIfam" id="TIGR03062">
    <property type="entry name" value="pip_yhgE_Cterm"/>
    <property type="match status" value="1"/>
</dbReference>
<evidence type="ECO:0000256" key="2">
    <source>
        <dbReference type="ARBA" id="ARBA00022692"/>
    </source>
</evidence>
<dbReference type="InterPro" id="IPR017501">
    <property type="entry name" value="Phage_infect_YhgE_C"/>
</dbReference>
<feature type="transmembrane region" description="Helical" evidence="5">
    <location>
        <begin position="796"/>
        <end position="814"/>
    </location>
</feature>
<proteinExistence type="predicted"/>
<dbReference type="InterPro" id="IPR023908">
    <property type="entry name" value="xxxLxxG_rpt"/>
</dbReference>
<feature type="transmembrane region" description="Helical" evidence="5">
    <location>
        <begin position="681"/>
        <end position="699"/>
    </location>
</feature>
<dbReference type="EMBL" id="JANFMI010000008">
    <property type="protein sequence ID" value="MDG4516023.1"/>
    <property type="molecule type" value="Genomic_DNA"/>
</dbReference>
<dbReference type="Proteomes" id="UP001152877">
    <property type="component" value="Unassembled WGS sequence"/>
</dbReference>
<gene>
    <name evidence="7" type="ORF">NOL11_03420</name>
</gene>
<accession>A0A9X4MQM2</accession>
<dbReference type="PROSITE" id="PS51257">
    <property type="entry name" value="PROKAR_LIPOPROTEIN"/>
    <property type="match status" value="1"/>
</dbReference>
<dbReference type="RefSeq" id="WP_277948361.1">
    <property type="nucleotide sequence ID" value="NZ_JANFMI010000008.1"/>
</dbReference>
<evidence type="ECO:0000256" key="1">
    <source>
        <dbReference type="ARBA" id="ARBA00004141"/>
    </source>
</evidence>
<feature type="transmembrane region" description="Helical" evidence="5">
    <location>
        <begin position="12"/>
        <end position="37"/>
    </location>
</feature>
<keyword evidence="3 5" id="KW-1133">Transmembrane helix</keyword>
<evidence type="ECO:0000313" key="8">
    <source>
        <dbReference type="Proteomes" id="UP001152877"/>
    </source>
</evidence>
<comment type="subcellular location">
    <subcellularLocation>
        <location evidence="1">Membrane</location>
        <topology evidence="1">Multi-pass membrane protein</topology>
    </subcellularLocation>
</comment>
<comment type="caution">
    <text evidence="7">The sequence shown here is derived from an EMBL/GenBank/DDBJ whole genome shotgun (WGS) entry which is preliminary data.</text>
</comment>
<dbReference type="Pfam" id="PF12698">
    <property type="entry name" value="ABC2_membrane_3"/>
    <property type="match status" value="2"/>
</dbReference>
<protein>
    <submittedName>
        <fullName evidence="7">YhgE/Pip domain-containing protein</fullName>
    </submittedName>
</protein>
<dbReference type="AlphaFoldDB" id="A0A9X4MQM2"/>
<dbReference type="NCBIfam" id="TIGR03061">
    <property type="entry name" value="pip_yhgE_Nterm"/>
    <property type="match status" value="1"/>
</dbReference>
<feature type="transmembrane region" description="Helical" evidence="5">
    <location>
        <begin position="740"/>
        <end position="759"/>
    </location>
</feature>
<dbReference type="InterPro" id="IPR011049">
    <property type="entry name" value="Serralysin-like_metalloprot_C"/>
</dbReference>
<reference evidence="7" key="1">
    <citation type="submission" date="2022-07" db="EMBL/GenBank/DDBJ databases">
        <title>Whole Genome Sequencing of Streptococcus suis.</title>
        <authorList>
            <person name="Dai X."/>
            <person name="Huang J."/>
            <person name="Wang L."/>
        </authorList>
    </citation>
    <scope>NUCLEOTIDE SEQUENCE</scope>
    <source>
        <strain evidence="7">HDJ11</strain>
    </source>
</reference>
<feature type="domain" description="ABC-2 type transporter transmembrane" evidence="6">
    <location>
        <begin position="593"/>
        <end position="811"/>
    </location>
</feature>
<evidence type="ECO:0000256" key="3">
    <source>
        <dbReference type="ARBA" id="ARBA00022989"/>
    </source>
</evidence>
<dbReference type="Gene3D" id="3.40.1710.10">
    <property type="entry name" value="abc type-2 transporter like domain"/>
    <property type="match status" value="1"/>
</dbReference>
<evidence type="ECO:0000256" key="5">
    <source>
        <dbReference type="SAM" id="Phobius"/>
    </source>
</evidence>
<evidence type="ECO:0000256" key="4">
    <source>
        <dbReference type="ARBA" id="ARBA00023136"/>
    </source>
</evidence>
<feature type="domain" description="ABC-2 type transporter transmembrane" evidence="6">
    <location>
        <begin position="21"/>
        <end position="153"/>
    </location>
</feature>
<evidence type="ECO:0000259" key="6">
    <source>
        <dbReference type="Pfam" id="PF12698"/>
    </source>
</evidence>
<dbReference type="GO" id="GO:0140359">
    <property type="term" value="F:ABC-type transporter activity"/>
    <property type="evidence" value="ECO:0007669"/>
    <property type="project" value="InterPro"/>
</dbReference>
<name>A0A9X4MQM2_STRSU</name>
<dbReference type="PANTHER" id="PTHR43077:SF5">
    <property type="entry name" value="PHAGE INFECTION PROTEIN"/>
    <property type="match status" value="1"/>
</dbReference>
<evidence type="ECO:0000313" key="7">
    <source>
        <dbReference type="EMBL" id="MDG4516023.1"/>
    </source>
</evidence>
<dbReference type="GO" id="GO:0016020">
    <property type="term" value="C:membrane"/>
    <property type="evidence" value="ECO:0007669"/>
    <property type="project" value="UniProtKB-SubCell"/>
</dbReference>
<keyword evidence="2 5" id="KW-0812">Transmembrane</keyword>
<dbReference type="InterPro" id="IPR013525">
    <property type="entry name" value="ABC2_TM"/>
</dbReference>